<dbReference type="AlphaFoldDB" id="Q17JB8"/>
<dbReference type="VEuPathDB" id="VectorBase:AAEL019733"/>
<protein>
    <submittedName>
        <fullName evidence="1">AAEL002054-PA</fullName>
    </submittedName>
</protein>
<dbReference type="PhylomeDB" id="Q17JB8"/>
<proteinExistence type="predicted"/>
<dbReference type="InterPro" id="IPR011993">
    <property type="entry name" value="PH-like_dom_sf"/>
</dbReference>
<reference evidence="1" key="2">
    <citation type="journal article" date="2007" name="Science">
        <title>Genome sequence of Aedes aegypti, a major arbovirus vector.</title>
        <authorList>
            <person name="Nene V."/>
            <person name="Wortman J.R."/>
            <person name="Lawson D."/>
            <person name="Haas B."/>
            <person name="Kodira C."/>
            <person name="Tu Z.J."/>
            <person name="Loftus B."/>
            <person name="Xi Z."/>
            <person name="Megy K."/>
            <person name="Grabherr M."/>
            <person name="Ren Q."/>
            <person name="Zdobnov E.M."/>
            <person name="Lobo N.F."/>
            <person name="Campbell K.S."/>
            <person name="Brown S.E."/>
            <person name="Bonaldo M.F."/>
            <person name="Zhu J."/>
            <person name="Sinkins S.P."/>
            <person name="Hogenkamp D.G."/>
            <person name="Amedeo P."/>
            <person name="Arensburger P."/>
            <person name="Atkinson P.W."/>
            <person name="Bidwell S."/>
            <person name="Biedler J."/>
            <person name="Birney E."/>
            <person name="Bruggner R.V."/>
            <person name="Costas J."/>
            <person name="Coy M.R."/>
            <person name="Crabtree J."/>
            <person name="Crawford M."/>
            <person name="Debruyn B."/>
            <person name="Decaprio D."/>
            <person name="Eiglmeier K."/>
            <person name="Eisenstadt E."/>
            <person name="El-Dorry H."/>
            <person name="Gelbart W.M."/>
            <person name="Gomes S.L."/>
            <person name="Hammond M."/>
            <person name="Hannick L.I."/>
            <person name="Hogan J.R."/>
            <person name="Holmes M.H."/>
            <person name="Jaffe D."/>
            <person name="Johnston J.S."/>
            <person name="Kennedy R.C."/>
            <person name="Koo H."/>
            <person name="Kravitz S."/>
            <person name="Kriventseva E.V."/>
            <person name="Kulp D."/>
            <person name="Labutti K."/>
            <person name="Lee E."/>
            <person name="Li S."/>
            <person name="Lovin D.D."/>
            <person name="Mao C."/>
            <person name="Mauceli E."/>
            <person name="Menck C.F."/>
            <person name="Miller J.R."/>
            <person name="Montgomery P."/>
            <person name="Mori A."/>
            <person name="Nascimento A.L."/>
            <person name="Naveira H.F."/>
            <person name="Nusbaum C."/>
            <person name="O'leary S."/>
            <person name="Orvis J."/>
            <person name="Pertea M."/>
            <person name="Quesneville H."/>
            <person name="Reidenbach K.R."/>
            <person name="Rogers Y.H."/>
            <person name="Roth C.W."/>
            <person name="Schneider J.R."/>
            <person name="Schatz M."/>
            <person name="Shumway M."/>
            <person name="Stanke M."/>
            <person name="Stinson E.O."/>
            <person name="Tubio J.M."/>
            <person name="Vanzee J.P."/>
            <person name="Verjovski-Almeida S."/>
            <person name="Werner D."/>
            <person name="White O."/>
            <person name="Wyder S."/>
            <person name="Zeng Q."/>
            <person name="Zhao Q."/>
            <person name="Zhao Y."/>
            <person name="Hill C.A."/>
            <person name="Raikhel A.S."/>
            <person name="Soares M.B."/>
            <person name="Knudson D.L."/>
            <person name="Lee N.H."/>
            <person name="Galagan J."/>
            <person name="Salzberg S.L."/>
            <person name="Paulsen I.T."/>
            <person name="Dimopoulos G."/>
            <person name="Collins F.H."/>
            <person name="Birren B."/>
            <person name="Fraser-Liggett C.M."/>
            <person name="Severson D.W."/>
        </authorList>
    </citation>
    <scope>NUCLEOTIDE SEQUENCE [LARGE SCALE GENOMIC DNA]</scope>
    <source>
        <strain evidence="1">Liverpool</strain>
    </source>
</reference>
<reference evidence="1" key="1">
    <citation type="submission" date="2005-10" db="EMBL/GenBank/DDBJ databases">
        <authorList>
            <person name="Loftus B.J."/>
            <person name="Nene V.M."/>
            <person name="Hannick L.I."/>
            <person name="Bidwell S."/>
            <person name="Haas B."/>
            <person name="Amedeo P."/>
            <person name="Orvis J."/>
            <person name="Wortman J.R."/>
            <person name="White O.R."/>
            <person name="Salzberg S."/>
            <person name="Shumway M."/>
            <person name="Koo H."/>
            <person name="Zhao Y."/>
            <person name="Holmes M."/>
            <person name="Miller J."/>
            <person name="Schatz M."/>
            <person name="Pop M."/>
            <person name="Pai G."/>
            <person name="Utterback T."/>
            <person name="Rogers Y.-H."/>
            <person name="Kravitz S."/>
            <person name="Fraser C.M."/>
        </authorList>
    </citation>
    <scope>NUCLEOTIDE SEQUENCE</scope>
    <source>
        <strain evidence="1">Liverpool</strain>
    </source>
</reference>
<dbReference type="HOGENOM" id="CLU_1311205_0_0_1"/>
<evidence type="ECO:0000313" key="1">
    <source>
        <dbReference type="EMBL" id="EAT46786.1"/>
    </source>
</evidence>
<dbReference type="SUPFAM" id="SSF50729">
    <property type="entry name" value="PH domain-like"/>
    <property type="match status" value="1"/>
</dbReference>
<dbReference type="PaxDb" id="7159-AAEL002054-PA"/>
<gene>
    <name evidence="1" type="ORF">AaeL_AAEL002054</name>
</gene>
<reference evidence="1" key="3">
    <citation type="submission" date="2012-09" db="EMBL/GenBank/DDBJ databases">
        <authorList>
            <consortium name="VectorBase"/>
        </authorList>
    </citation>
    <scope>NUCLEOTIDE SEQUENCE</scope>
    <source>
        <strain evidence="1">Liverpool</strain>
    </source>
</reference>
<sequence>MAHQSLEWKLSYYNDPEYASVRHAQSGRLFNWVKVSHGFKKFRLRRWNSTGSWSPEPSGIIDLTNFHVAEGNYTKRKNVFKLTTVGGYPNPHLQQQHHHPHQLHPFAMMGGGGPTAAQSHQHLAVHHTQSAGLSSVGPSSGSPSLYKGYERELLLQADSHNDMRLWMDSLRTVCRSSQYLNSSVSTRGIWEEGGLCCSSGRGLLEALSMIGDVLDSDFMAALSDRR</sequence>
<name>Q17JB8_AEDAE</name>
<dbReference type="Proteomes" id="UP000682892">
    <property type="component" value="Chromosome 2"/>
</dbReference>
<dbReference type="OMA" id="HQSLEWK"/>
<dbReference type="eggNOG" id="ENOG502TA2T">
    <property type="taxonomic scope" value="Eukaryota"/>
</dbReference>
<evidence type="ECO:0000313" key="2">
    <source>
        <dbReference type="Proteomes" id="UP000682892"/>
    </source>
</evidence>
<dbReference type="Gene3D" id="2.30.29.30">
    <property type="entry name" value="Pleckstrin-homology domain (PH domain)/Phosphotyrosine-binding domain (PTB)"/>
    <property type="match status" value="1"/>
</dbReference>
<dbReference type="STRING" id="7159.Q17JB8"/>
<dbReference type="EMBL" id="CH477233">
    <property type="protein sequence ID" value="EAT46786.1"/>
    <property type="molecule type" value="Genomic_DNA"/>
</dbReference>
<accession>Q17JB8</accession>
<organism evidence="1 2">
    <name type="scientific">Aedes aegypti</name>
    <name type="common">Yellowfever mosquito</name>
    <name type="synonym">Culex aegypti</name>
    <dbReference type="NCBI Taxonomy" id="7159"/>
    <lineage>
        <taxon>Eukaryota</taxon>
        <taxon>Metazoa</taxon>
        <taxon>Ecdysozoa</taxon>
        <taxon>Arthropoda</taxon>
        <taxon>Hexapoda</taxon>
        <taxon>Insecta</taxon>
        <taxon>Pterygota</taxon>
        <taxon>Neoptera</taxon>
        <taxon>Endopterygota</taxon>
        <taxon>Diptera</taxon>
        <taxon>Nematocera</taxon>
        <taxon>Culicoidea</taxon>
        <taxon>Culicidae</taxon>
        <taxon>Culicinae</taxon>
        <taxon>Aedini</taxon>
        <taxon>Aedes</taxon>
        <taxon>Stegomyia</taxon>
    </lineage>
</organism>